<dbReference type="EMBL" id="BMGI01000002">
    <property type="protein sequence ID" value="GGD32465.1"/>
    <property type="molecule type" value="Genomic_DNA"/>
</dbReference>
<dbReference type="Proteomes" id="UP000617355">
    <property type="component" value="Unassembled WGS sequence"/>
</dbReference>
<name>A0ABQ1QLI5_9RHOB</name>
<reference evidence="3" key="1">
    <citation type="journal article" date="2019" name="Int. J. Syst. Evol. Microbiol.">
        <title>The Global Catalogue of Microorganisms (GCM) 10K type strain sequencing project: providing services to taxonomists for standard genome sequencing and annotation.</title>
        <authorList>
            <consortium name="The Broad Institute Genomics Platform"/>
            <consortium name="The Broad Institute Genome Sequencing Center for Infectious Disease"/>
            <person name="Wu L."/>
            <person name="Ma J."/>
        </authorList>
    </citation>
    <scope>NUCLEOTIDE SEQUENCE [LARGE SCALE GENOMIC DNA]</scope>
    <source>
        <strain evidence="3">CGMCC 1.12922</strain>
    </source>
</reference>
<evidence type="ECO:0000313" key="3">
    <source>
        <dbReference type="Proteomes" id="UP000617355"/>
    </source>
</evidence>
<feature type="region of interest" description="Disordered" evidence="1">
    <location>
        <begin position="44"/>
        <end position="83"/>
    </location>
</feature>
<proteinExistence type="predicted"/>
<evidence type="ECO:0000313" key="2">
    <source>
        <dbReference type="EMBL" id="GGD32465.1"/>
    </source>
</evidence>
<comment type="caution">
    <text evidence="2">The sequence shown here is derived from an EMBL/GenBank/DDBJ whole genome shotgun (WGS) entry which is preliminary data.</text>
</comment>
<sequence>MHHAVGDVFGEAVVKAMVLHRNSLQPRYIMRPGPSCRHDLASARADRRCGAYQRPEAPPPEDDPPPKEPPEEEEDERVMRGIV</sequence>
<gene>
    <name evidence="2" type="ORF">GCM10011358_15730</name>
</gene>
<protein>
    <submittedName>
        <fullName evidence="2">Uncharacterized protein</fullName>
    </submittedName>
</protein>
<evidence type="ECO:0000256" key="1">
    <source>
        <dbReference type="SAM" id="MobiDB-lite"/>
    </source>
</evidence>
<organism evidence="2 3">
    <name type="scientific">Sinisalibacter lacisalsi</name>
    <dbReference type="NCBI Taxonomy" id="1526570"/>
    <lineage>
        <taxon>Bacteria</taxon>
        <taxon>Pseudomonadati</taxon>
        <taxon>Pseudomonadota</taxon>
        <taxon>Alphaproteobacteria</taxon>
        <taxon>Rhodobacterales</taxon>
        <taxon>Roseobacteraceae</taxon>
        <taxon>Sinisalibacter</taxon>
    </lineage>
</organism>
<accession>A0ABQ1QLI5</accession>
<keyword evidence="3" id="KW-1185">Reference proteome</keyword>